<proteinExistence type="inferred from homology"/>
<feature type="active site" description="Phosphocysteine intermediate" evidence="3">
    <location>
        <position position="338"/>
    </location>
</feature>
<dbReference type="GO" id="GO:0016020">
    <property type="term" value="C:membrane"/>
    <property type="evidence" value="ECO:0007669"/>
    <property type="project" value="TreeGrafter"/>
</dbReference>
<dbReference type="EC" id="3.1.3.16" evidence="6"/>
<dbReference type="Gene3D" id="2.30.29.30">
    <property type="entry name" value="Pleckstrin-homology domain (PH domain)/Phosphotyrosine-binding domain (PTB)"/>
    <property type="match status" value="1"/>
</dbReference>
<evidence type="ECO:0000256" key="4">
    <source>
        <dbReference type="PIRSR" id="PIRSR630564-2"/>
    </source>
</evidence>
<dbReference type="InterPro" id="IPR016130">
    <property type="entry name" value="Tyr_Pase_AS"/>
</dbReference>
<protein>
    <submittedName>
        <fullName evidence="6">Myotubularin-related</fullName>
        <ecNumber evidence="6">3.1.3.16</ecNumber>
        <ecNumber evidence="6">3.1.3.41</ecNumber>
        <ecNumber evidence="6">3.1.3.48</ecNumber>
    </submittedName>
</protein>
<gene>
    <name evidence="6" type="ORF">BpHYR1_044850</name>
</gene>
<dbReference type="SMART" id="SM00404">
    <property type="entry name" value="PTPc_motif"/>
    <property type="match status" value="1"/>
</dbReference>
<dbReference type="GO" id="GO:0004725">
    <property type="term" value="F:protein tyrosine phosphatase activity"/>
    <property type="evidence" value="ECO:0007669"/>
    <property type="project" value="UniProtKB-EC"/>
</dbReference>
<dbReference type="GO" id="GO:0005737">
    <property type="term" value="C:cytoplasm"/>
    <property type="evidence" value="ECO:0007669"/>
    <property type="project" value="TreeGrafter"/>
</dbReference>
<evidence type="ECO:0000313" key="7">
    <source>
        <dbReference type="Proteomes" id="UP000276133"/>
    </source>
</evidence>
<dbReference type="PROSITE" id="PS00383">
    <property type="entry name" value="TYR_PHOSPHATASE_1"/>
    <property type="match status" value="1"/>
</dbReference>
<dbReference type="InterPro" id="IPR030564">
    <property type="entry name" value="Myotubularin"/>
</dbReference>
<evidence type="ECO:0000313" key="6">
    <source>
        <dbReference type="EMBL" id="RNA15125.1"/>
    </source>
</evidence>
<keyword evidence="6" id="KW-0378">Hydrolase</keyword>
<dbReference type="OrthoDB" id="271628at2759"/>
<feature type="binding site" evidence="4">
    <location>
        <begin position="291"/>
        <end position="292"/>
    </location>
    <ligand>
        <name>substrate</name>
    </ligand>
</feature>
<dbReference type="EC" id="3.1.3.48" evidence="6"/>
<dbReference type="PANTHER" id="PTHR10807">
    <property type="entry name" value="MYOTUBULARIN-RELATED"/>
    <property type="match status" value="1"/>
</dbReference>
<dbReference type="EC" id="3.1.3.41" evidence="6"/>
<evidence type="ECO:0000259" key="5">
    <source>
        <dbReference type="PROSITE" id="PS51339"/>
    </source>
</evidence>
<dbReference type="STRING" id="10195.A0A3M7QVZ5"/>
<evidence type="ECO:0000256" key="3">
    <source>
        <dbReference type="PIRSR" id="PIRSR630564-1"/>
    </source>
</evidence>
<dbReference type="AlphaFoldDB" id="A0A3M7QVZ5"/>
<dbReference type="EMBL" id="REGN01005038">
    <property type="protein sequence ID" value="RNA15125.1"/>
    <property type="molecule type" value="Genomic_DNA"/>
</dbReference>
<dbReference type="PROSITE" id="PS51339">
    <property type="entry name" value="PPASE_MYOTUBULARIN"/>
    <property type="match status" value="1"/>
</dbReference>
<dbReference type="InterPro" id="IPR029021">
    <property type="entry name" value="Prot-tyrosine_phosphatase-like"/>
</dbReference>
<dbReference type="GO" id="GO:0046856">
    <property type="term" value="P:phosphatidylinositol dephosphorylation"/>
    <property type="evidence" value="ECO:0007669"/>
    <property type="project" value="TreeGrafter"/>
</dbReference>
<organism evidence="6 7">
    <name type="scientific">Brachionus plicatilis</name>
    <name type="common">Marine rotifer</name>
    <name type="synonym">Brachionus muelleri</name>
    <dbReference type="NCBI Taxonomy" id="10195"/>
    <lineage>
        <taxon>Eukaryota</taxon>
        <taxon>Metazoa</taxon>
        <taxon>Spiralia</taxon>
        <taxon>Gnathifera</taxon>
        <taxon>Rotifera</taxon>
        <taxon>Eurotatoria</taxon>
        <taxon>Monogononta</taxon>
        <taxon>Pseudotrocha</taxon>
        <taxon>Ploima</taxon>
        <taxon>Brachionidae</taxon>
        <taxon>Brachionus</taxon>
    </lineage>
</organism>
<accession>A0A3M7QVZ5</accession>
<dbReference type="InterPro" id="IPR011993">
    <property type="entry name" value="PH-like_dom_sf"/>
</dbReference>
<comment type="similarity">
    <text evidence="1">Belongs to the protein-tyrosine phosphatase family. Non-receptor class myotubularin subfamily.</text>
</comment>
<dbReference type="Pfam" id="PF06602">
    <property type="entry name" value="Myotub-related"/>
    <property type="match status" value="1"/>
</dbReference>
<dbReference type="SUPFAM" id="SSF50729">
    <property type="entry name" value="PH domain-like"/>
    <property type="match status" value="1"/>
</dbReference>
<name>A0A3M7QVZ5_BRAPC</name>
<dbReference type="GO" id="GO:0052629">
    <property type="term" value="F:phosphatidylinositol-3,5-bisphosphate 3-phosphatase activity"/>
    <property type="evidence" value="ECO:0007669"/>
    <property type="project" value="TreeGrafter"/>
</dbReference>
<dbReference type="PANTHER" id="PTHR10807:SF128">
    <property type="entry name" value="PHOSPHATIDYLINOSITOL-3,5-BISPHOSPHATE 3-PHOSPHATASE"/>
    <property type="match status" value="1"/>
</dbReference>
<dbReference type="GO" id="GO:0004438">
    <property type="term" value="F:phosphatidylinositol-3-phosphate phosphatase activity"/>
    <property type="evidence" value="ECO:0007669"/>
    <property type="project" value="TreeGrafter"/>
</dbReference>
<dbReference type="InterPro" id="IPR010569">
    <property type="entry name" value="Myotubularin-like_Pase_dom"/>
</dbReference>
<evidence type="ECO:0000256" key="2">
    <source>
        <dbReference type="ARBA" id="ARBA00023098"/>
    </source>
</evidence>
<feature type="domain" description="Myotubularin phosphatase" evidence="5">
    <location>
        <begin position="142"/>
        <end position="498"/>
    </location>
</feature>
<dbReference type="GO" id="GO:0004722">
    <property type="term" value="F:protein serine/threonine phosphatase activity"/>
    <property type="evidence" value="ECO:0007669"/>
    <property type="project" value="UniProtKB-EC"/>
</dbReference>
<dbReference type="InterPro" id="IPR003595">
    <property type="entry name" value="Tyr_Pase_cat"/>
</dbReference>
<dbReference type="SUPFAM" id="SSF52799">
    <property type="entry name" value="(Phosphotyrosine protein) phosphatases II"/>
    <property type="match status" value="1"/>
</dbReference>
<feature type="binding site" evidence="4">
    <location>
        <begin position="338"/>
        <end position="344"/>
    </location>
    <ligand>
        <name>substrate</name>
    </ligand>
</feature>
<comment type="caution">
    <text evidence="6">The sequence shown here is derived from an EMBL/GenBank/DDBJ whole genome shotgun (WGS) entry which is preliminary data.</text>
</comment>
<dbReference type="Proteomes" id="UP000276133">
    <property type="component" value="Unassembled WGS sequence"/>
</dbReference>
<keyword evidence="2" id="KW-0443">Lipid metabolism</keyword>
<reference evidence="6 7" key="1">
    <citation type="journal article" date="2018" name="Sci. Rep.">
        <title>Genomic signatures of local adaptation to the degree of environmental predictability in rotifers.</title>
        <authorList>
            <person name="Franch-Gras L."/>
            <person name="Hahn C."/>
            <person name="Garcia-Roger E.M."/>
            <person name="Carmona M.J."/>
            <person name="Serra M."/>
            <person name="Gomez A."/>
        </authorList>
    </citation>
    <scope>NUCLEOTIDE SEQUENCE [LARGE SCALE GENOMIC DNA]</scope>
    <source>
        <strain evidence="6">HYR1</strain>
    </source>
</reference>
<keyword evidence="7" id="KW-1185">Reference proteome</keyword>
<evidence type="ECO:0000256" key="1">
    <source>
        <dbReference type="ARBA" id="ARBA00007471"/>
    </source>
</evidence>
<sequence length="547" mass="63467">MSNEVSGSDQEPNLVRLLDGEQYLNTNTDCFLSAFDTRIRGHLTITNFRFFFSSQPLTVDVPLGFILKIDKLYATSTSTPDEIIGLTVICKNGRYYQFTKLENDPNFELLVHDQLVKHTFYLSSSIDCFAFVHKPSLSDSTGWSVYDPDREYTRMGIGDQWRMSNANQNFELCETYPRKLCVPSFVTDEELRLVAQFRSKNRLPVLSWTSESKHFGGILRSSQPLCGMSGKRSLYDEDYLKKIAQMVAAPKGFIYDARPYLNALANCTNGGGYENEKHYDFFKIEFLRIENIHTMRDCLGVVSFNLDSKWLEHLKLILDGCVKICDRVNTGHVVLVHCSDGWDRTPQLTSLSVILMDDYYRTLQGFQVLIEKEWLSFGHKFSTRVGHGCHKYFDQDRSPIFVQFIDCVWQIMSQNKVFFEFNEQLLHDILQSLYSNQYGTFLMDSEKERDKNELKAKTVSLWSYVNSNKEKYTNENYMVYEGDLKIETDKLKLWESYYFKEIDRKLLGDEANRQELDSVGILKSNQSSFNNLFASGLRLLNTMLDKS</sequence>